<gene>
    <name evidence="1" type="ORF">OUZ56_010439</name>
</gene>
<sequence length="157" mass="18190">MLNYQLISRKQHLCITLRTQNETKTEALELIKCSRPENIDEYQQWVLGTINTNPEIIENFPETSIDELEETQLEQRRTMTTTINSPIFGGLLKFNHGKGNIIWDMINWGLLKNGKPPNKKCINYNGLGNVLTLETCDPNWPRCQDRLKKLMTSDDPL</sequence>
<accession>A0ABR0AIJ9</accession>
<evidence type="ECO:0000313" key="1">
    <source>
        <dbReference type="EMBL" id="KAK4024947.1"/>
    </source>
</evidence>
<comment type="caution">
    <text evidence="1">The sequence shown here is derived from an EMBL/GenBank/DDBJ whole genome shotgun (WGS) entry which is preliminary data.</text>
</comment>
<protein>
    <recommendedName>
        <fullName evidence="3">C-type lectin domain-containing protein</fullName>
    </recommendedName>
</protein>
<proteinExistence type="predicted"/>
<dbReference type="EMBL" id="JAOYFB010000037">
    <property type="protein sequence ID" value="KAK4024947.1"/>
    <property type="molecule type" value="Genomic_DNA"/>
</dbReference>
<organism evidence="1 2">
    <name type="scientific">Daphnia magna</name>
    <dbReference type="NCBI Taxonomy" id="35525"/>
    <lineage>
        <taxon>Eukaryota</taxon>
        <taxon>Metazoa</taxon>
        <taxon>Ecdysozoa</taxon>
        <taxon>Arthropoda</taxon>
        <taxon>Crustacea</taxon>
        <taxon>Branchiopoda</taxon>
        <taxon>Diplostraca</taxon>
        <taxon>Cladocera</taxon>
        <taxon>Anomopoda</taxon>
        <taxon>Daphniidae</taxon>
        <taxon>Daphnia</taxon>
    </lineage>
</organism>
<dbReference type="SUPFAM" id="SSF50370">
    <property type="entry name" value="Ricin B-like lectins"/>
    <property type="match status" value="1"/>
</dbReference>
<dbReference type="InterPro" id="IPR035992">
    <property type="entry name" value="Ricin_B-like_lectins"/>
</dbReference>
<feature type="non-terminal residue" evidence="1">
    <location>
        <position position="157"/>
    </location>
</feature>
<evidence type="ECO:0008006" key="3">
    <source>
        <dbReference type="Google" id="ProtNLM"/>
    </source>
</evidence>
<dbReference type="Proteomes" id="UP001234178">
    <property type="component" value="Unassembled WGS sequence"/>
</dbReference>
<reference evidence="1 2" key="1">
    <citation type="journal article" date="2023" name="Nucleic Acids Res.">
        <title>The hologenome of Daphnia magna reveals possible DNA methylation and microbiome-mediated evolution of the host genome.</title>
        <authorList>
            <person name="Chaturvedi A."/>
            <person name="Li X."/>
            <person name="Dhandapani V."/>
            <person name="Marshall H."/>
            <person name="Kissane S."/>
            <person name="Cuenca-Cambronero M."/>
            <person name="Asole G."/>
            <person name="Calvet F."/>
            <person name="Ruiz-Romero M."/>
            <person name="Marangio P."/>
            <person name="Guigo R."/>
            <person name="Rago D."/>
            <person name="Mirbahai L."/>
            <person name="Eastwood N."/>
            <person name="Colbourne J.K."/>
            <person name="Zhou J."/>
            <person name="Mallon E."/>
            <person name="Orsini L."/>
        </authorList>
    </citation>
    <scope>NUCLEOTIDE SEQUENCE [LARGE SCALE GENOMIC DNA]</scope>
    <source>
        <strain evidence="1">LRV0_1</strain>
    </source>
</reference>
<evidence type="ECO:0000313" key="2">
    <source>
        <dbReference type="Proteomes" id="UP001234178"/>
    </source>
</evidence>
<name>A0ABR0AIJ9_9CRUS</name>
<keyword evidence="2" id="KW-1185">Reference proteome</keyword>